<keyword evidence="2" id="KW-1185">Reference proteome</keyword>
<protein>
    <submittedName>
        <fullName evidence="1">Uncharacterized protein</fullName>
    </submittedName>
</protein>
<dbReference type="EMBL" id="KV417749">
    <property type="protein sequence ID" value="KZP07503.1"/>
    <property type="molecule type" value="Genomic_DNA"/>
</dbReference>
<evidence type="ECO:0000313" key="2">
    <source>
        <dbReference type="Proteomes" id="UP000076532"/>
    </source>
</evidence>
<reference evidence="1 2" key="1">
    <citation type="journal article" date="2016" name="Mol. Biol. Evol.">
        <title>Comparative Genomics of Early-Diverging Mushroom-Forming Fungi Provides Insights into the Origins of Lignocellulose Decay Capabilities.</title>
        <authorList>
            <person name="Nagy L.G."/>
            <person name="Riley R."/>
            <person name="Tritt A."/>
            <person name="Adam C."/>
            <person name="Daum C."/>
            <person name="Floudas D."/>
            <person name="Sun H."/>
            <person name="Yadav J.S."/>
            <person name="Pangilinan J."/>
            <person name="Larsson K.H."/>
            <person name="Matsuura K."/>
            <person name="Barry K."/>
            <person name="Labutti K."/>
            <person name="Kuo R."/>
            <person name="Ohm R.A."/>
            <person name="Bhattacharya S.S."/>
            <person name="Shirouzu T."/>
            <person name="Yoshinaga Y."/>
            <person name="Martin F.M."/>
            <person name="Grigoriev I.V."/>
            <person name="Hibbett D.S."/>
        </authorList>
    </citation>
    <scope>NUCLEOTIDE SEQUENCE [LARGE SCALE GENOMIC DNA]</scope>
    <source>
        <strain evidence="1 2">CBS 109695</strain>
    </source>
</reference>
<name>A0A167XRX5_9AGAM</name>
<organism evidence="1 2">
    <name type="scientific">Athelia psychrophila</name>
    <dbReference type="NCBI Taxonomy" id="1759441"/>
    <lineage>
        <taxon>Eukaryota</taxon>
        <taxon>Fungi</taxon>
        <taxon>Dikarya</taxon>
        <taxon>Basidiomycota</taxon>
        <taxon>Agaricomycotina</taxon>
        <taxon>Agaricomycetes</taxon>
        <taxon>Agaricomycetidae</taxon>
        <taxon>Atheliales</taxon>
        <taxon>Atheliaceae</taxon>
        <taxon>Athelia</taxon>
    </lineage>
</organism>
<gene>
    <name evidence="1" type="ORF">FIBSPDRAFT_902030</name>
</gene>
<dbReference type="Proteomes" id="UP000076532">
    <property type="component" value="Unassembled WGS sequence"/>
</dbReference>
<proteinExistence type="predicted"/>
<evidence type="ECO:0000313" key="1">
    <source>
        <dbReference type="EMBL" id="KZP07503.1"/>
    </source>
</evidence>
<sequence>MPSHSNAQALLELSDPLLRGEGVYRGLVELREKGGARLPPNSKCQANDWRDHKEDCGTVSSGGTVVPHRPGDTALKEVWRKLGGHRHLFATWGELQLGMAAGMRRVDPATQYLMLNIDVEGVVPNKRSNLRGVGARLCVEEIAQRPALHPEETPESWNAKFRIHRTGGMNPIDHERMVEVLVDVNRVERQGETGIVHTSQSVSAVAYAAVEDPYGRLTGGTMVLLGEEFGRAKYWEVAQELLSDIVKEYRSSGPA</sequence>
<dbReference type="AlphaFoldDB" id="A0A167XRX5"/>
<accession>A0A167XRX5</accession>